<sequence>MALASAALLAAPAVSAAEGEQRTTGVEYSDLDLTSEAGRKELDRRIDEAAREVCGVDEIRVGTRLPSREARDCYRDAKRQLDRHVAQLVQQEARGG</sequence>
<dbReference type="OrthoDB" id="7450905at2"/>
<comment type="caution">
    <text evidence="2">The sequence shown here is derived from an EMBL/GenBank/DDBJ whole genome shotgun (WGS) entry which is preliminary data.</text>
</comment>
<dbReference type="EMBL" id="SSHH01000004">
    <property type="protein sequence ID" value="TIX49299.1"/>
    <property type="molecule type" value="Genomic_DNA"/>
</dbReference>
<dbReference type="Proteomes" id="UP000309389">
    <property type="component" value="Unassembled WGS sequence"/>
</dbReference>
<feature type="signal peptide" evidence="1">
    <location>
        <begin position="1"/>
        <end position="16"/>
    </location>
</feature>
<accession>A0A4T3EZI8</accession>
<keyword evidence="3" id="KW-1185">Reference proteome</keyword>
<protein>
    <submittedName>
        <fullName evidence="2">UrcA family protein</fullName>
    </submittedName>
</protein>
<name>A0A4T3EZI8_9SPHN</name>
<evidence type="ECO:0000313" key="3">
    <source>
        <dbReference type="Proteomes" id="UP000309389"/>
    </source>
</evidence>
<proteinExistence type="predicted"/>
<dbReference type="NCBIfam" id="TIGR04433">
    <property type="entry name" value="UrcA_uranyl"/>
    <property type="match status" value="1"/>
</dbReference>
<dbReference type="InterPro" id="IPR030972">
    <property type="entry name" value="UrcA_uranyl"/>
</dbReference>
<organism evidence="2 3">
    <name type="scientific">Alteraurantiacibacter aquimixticola</name>
    <dbReference type="NCBI Taxonomy" id="2489173"/>
    <lineage>
        <taxon>Bacteria</taxon>
        <taxon>Pseudomonadati</taxon>
        <taxon>Pseudomonadota</taxon>
        <taxon>Alphaproteobacteria</taxon>
        <taxon>Sphingomonadales</taxon>
        <taxon>Erythrobacteraceae</taxon>
        <taxon>Alteraurantiacibacter</taxon>
    </lineage>
</organism>
<gene>
    <name evidence="2" type="ORF">E5222_15495</name>
</gene>
<evidence type="ECO:0000256" key="1">
    <source>
        <dbReference type="SAM" id="SignalP"/>
    </source>
</evidence>
<keyword evidence="1" id="KW-0732">Signal</keyword>
<reference evidence="2 3" key="1">
    <citation type="submission" date="2019-04" db="EMBL/GenBank/DDBJ databases">
        <title>Altererythrobacter aquimixticola sp. nov., isolated from sediment of junction between the ocean and a freshwater spring.</title>
        <authorList>
            <person name="Yoon J.-H."/>
        </authorList>
    </citation>
    <scope>NUCLEOTIDE SEQUENCE [LARGE SCALE GENOMIC DNA]</scope>
    <source>
        <strain evidence="2 3">SSKS-13</strain>
    </source>
</reference>
<feature type="chain" id="PRO_5020361736" evidence="1">
    <location>
        <begin position="17"/>
        <end position="96"/>
    </location>
</feature>
<evidence type="ECO:0000313" key="2">
    <source>
        <dbReference type="EMBL" id="TIX49299.1"/>
    </source>
</evidence>
<dbReference type="AlphaFoldDB" id="A0A4T3EZI8"/>